<feature type="domain" description="TGS" evidence="6">
    <location>
        <begin position="298"/>
        <end position="381"/>
    </location>
</feature>
<dbReference type="OMA" id="FPICTID"/>
<feature type="domain" description="OBG-type G" evidence="5">
    <location>
        <begin position="22"/>
        <end position="279"/>
    </location>
</feature>
<dbReference type="PROSITE" id="PS51880">
    <property type="entry name" value="TGS"/>
    <property type="match status" value="1"/>
</dbReference>
<dbReference type="GO" id="GO:0043023">
    <property type="term" value="F:ribosomal large subunit binding"/>
    <property type="evidence" value="ECO:0007669"/>
    <property type="project" value="UniProtKB-UniRule"/>
</dbReference>
<gene>
    <name evidence="7" type="ORF">PPRIM_AZ9-3.1.T0450107</name>
</gene>
<name>A0A8S1LR14_PARPR</name>
<dbReference type="PANTHER" id="PTHR23305">
    <property type="entry name" value="OBG GTPASE FAMILY"/>
    <property type="match status" value="1"/>
</dbReference>
<dbReference type="PIRSF" id="PIRSF006641">
    <property type="entry name" value="CHP00092"/>
    <property type="match status" value="1"/>
</dbReference>
<dbReference type="EMBL" id="CAJJDM010000045">
    <property type="protein sequence ID" value="CAD8070197.1"/>
    <property type="molecule type" value="Genomic_DNA"/>
</dbReference>
<dbReference type="Proteomes" id="UP000688137">
    <property type="component" value="Unassembled WGS sequence"/>
</dbReference>
<comment type="subunit">
    <text evidence="3">Monomer.</text>
</comment>
<dbReference type="GO" id="GO:0005524">
    <property type="term" value="F:ATP binding"/>
    <property type="evidence" value="ECO:0007669"/>
    <property type="project" value="UniProtKB-UniRule"/>
</dbReference>
<dbReference type="Pfam" id="PF01926">
    <property type="entry name" value="MMR_HSR1"/>
    <property type="match status" value="1"/>
</dbReference>
<evidence type="ECO:0000259" key="5">
    <source>
        <dbReference type="PROSITE" id="PS51710"/>
    </source>
</evidence>
<keyword evidence="3" id="KW-0378">Hydrolase</keyword>
<dbReference type="NCBIfam" id="TIGR00092">
    <property type="entry name" value="redox-regulated ATPase YchF"/>
    <property type="match status" value="1"/>
</dbReference>
<evidence type="ECO:0000256" key="3">
    <source>
        <dbReference type="HAMAP-Rule" id="MF_03167"/>
    </source>
</evidence>
<dbReference type="InterPro" id="IPR004095">
    <property type="entry name" value="TGS"/>
</dbReference>
<dbReference type="PANTHER" id="PTHR23305:SF11">
    <property type="entry name" value="OBG-LIKE ATPASE 1"/>
    <property type="match status" value="1"/>
</dbReference>
<keyword evidence="3" id="KW-0963">Cytoplasm</keyword>
<reference evidence="7" key="1">
    <citation type="submission" date="2021-01" db="EMBL/GenBank/DDBJ databases">
        <authorList>
            <consortium name="Genoscope - CEA"/>
            <person name="William W."/>
        </authorList>
    </citation>
    <scope>NUCLEOTIDE SEQUENCE</scope>
</reference>
<dbReference type="AlphaFoldDB" id="A0A8S1LR14"/>
<dbReference type="InterPro" id="IPR031167">
    <property type="entry name" value="G_OBG"/>
</dbReference>
<dbReference type="InterPro" id="IPR013029">
    <property type="entry name" value="YchF_C"/>
</dbReference>
<organism evidence="7 8">
    <name type="scientific">Paramecium primaurelia</name>
    <dbReference type="NCBI Taxonomy" id="5886"/>
    <lineage>
        <taxon>Eukaryota</taxon>
        <taxon>Sar</taxon>
        <taxon>Alveolata</taxon>
        <taxon>Ciliophora</taxon>
        <taxon>Intramacronucleata</taxon>
        <taxon>Oligohymenophorea</taxon>
        <taxon>Peniculida</taxon>
        <taxon>Parameciidae</taxon>
        <taxon>Paramecium</taxon>
    </lineage>
</organism>
<evidence type="ECO:0000259" key="6">
    <source>
        <dbReference type="PROSITE" id="PS51880"/>
    </source>
</evidence>
<dbReference type="CDD" id="cd01900">
    <property type="entry name" value="YchF"/>
    <property type="match status" value="1"/>
</dbReference>
<sequence>MPPKKEQQEEKKNKLGRPSNTLKMGIVGMANVGKSTTFNTLCKLNVPAENYPFCTIDPNNAKVPVPDDRFIKLCQMHKPKSEVQAVLSIVDIAGLVPGAHKGEGLGNAFLSHIKECDGIYHVVRAFEDENVCHTELSVDPIRDMDIISTELLLKDLEFCNNRLAETEHVIKRNNNKDAREEKEVLDKVKQLLDNKKWVRTGDWNFKEIEILNKYYFITAKNVVYLVNLSQQDFMTRKNKWLKGIKDWVDGNCPGDIIPYSADLEKAIFEESQANSITQERQKLSMLPRIIKTGYKALDLIYFFTAGEDEVRCWTIRAGTKAPQAAGVIHTDFEKGFICAEVMKYEDFVSLGSITAVKAEGKYRQQGKEYVVEDGDICFFKFNVGGGGKK</sequence>
<dbReference type="GO" id="GO:0005737">
    <property type="term" value="C:cytoplasm"/>
    <property type="evidence" value="ECO:0007669"/>
    <property type="project" value="UniProtKB-SubCell"/>
</dbReference>
<comment type="similarity">
    <text evidence="3">Belongs to the TRAFAC class OBG-HflX-like GTPase superfamily. OBG GTPase family. YchF/OLA1 subfamily.</text>
</comment>
<dbReference type="HAMAP" id="MF_00944">
    <property type="entry name" value="YchF_OLA1_ATPase"/>
    <property type="match status" value="1"/>
</dbReference>
<evidence type="ECO:0000256" key="1">
    <source>
        <dbReference type="ARBA" id="ARBA00022741"/>
    </source>
</evidence>
<evidence type="ECO:0000256" key="2">
    <source>
        <dbReference type="ARBA" id="ARBA00022840"/>
    </source>
</evidence>
<dbReference type="InterPro" id="IPR006073">
    <property type="entry name" value="GTP-bd"/>
</dbReference>
<feature type="binding site" evidence="3">
    <location>
        <position position="228"/>
    </location>
    <ligand>
        <name>ATP</name>
        <dbReference type="ChEBI" id="CHEBI:30616"/>
    </ligand>
</feature>
<feature type="binding site" evidence="3">
    <location>
        <begin position="31"/>
        <end position="36"/>
    </location>
    <ligand>
        <name>ATP</name>
        <dbReference type="ChEBI" id="CHEBI:30616"/>
    </ligand>
</feature>
<dbReference type="Pfam" id="PF06071">
    <property type="entry name" value="YchF-GTPase_C"/>
    <property type="match status" value="1"/>
</dbReference>
<dbReference type="InterPro" id="IPR004396">
    <property type="entry name" value="ATPase_YchF/OLA1"/>
</dbReference>
<keyword evidence="1 3" id="KW-0547">Nucleotide-binding</keyword>
<comment type="subcellular location">
    <subcellularLocation>
        <location evidence="3">Cytoplasm</location>
    </subcellularLocation>
</comment>
<comment type="function">
    <text evidence="3">Hydrolyzes ATP, and can also hydrolyze GTP with lower efficiency. Has lower affinity for GTP.</text>
</comment>
<evidence type="ECO:0000256" key="4">
    <source>
        <dbReference type="SAM" id="MobiDB-lite"/>
    </source>
</evidence>
<protein>
    <recommendedName>
        <fullName evidence="3">Obg-like ATPase 1</fullName>
    </recommendedName>
</protein>
<dbReference type="PROSITE" id="PS51710">
    <property type="entry name" value="G_OBG"/>
    <property type="match status" value="1"/>
</dbReference>
<keyword evidence="2 3" id="KW-0067">ATP-binding</keyword>
<dbReference type="GO" id="GO:0005525">
    <property type="term" value="F:GTP binding"/>
    <property type="evidence" value="ECO:0007669"/>
    <property type="project" value="InterPro"/>
</dbReference>
<dbReference type="InterPro" id="IPR041706">
    <property type="entry name" value="YchF_N"/>
</dbReference>
<dbReference type="GO" id="GO:0016887">
    <property type="term" value="F:ATP hydrolysis activity"/>
    <property type="evidence" value="ECO:0007669"/>
    <property type="project" value="UniProtKB-UniRule"/>
</dbReference>
<dbReference type="FunFam" id="1.10.150.300:FF:000001">
    <property type="entry name" value="Ribosome-binding ATPase YchF"/>
    <property type="match status" value="1"/>
</dbReference>
<evidence type="ECO:0000313" key="8">
    <source>
        <dbReference type="Proteomes" id="UP000688137"/>
    </source>
</evidence>
<feature type="compositionally biased region" description="Basic and acidic residues" evidence="4">
    <location>
        <begin position="1"/>
        <end position="13"/>
    </location>
</feature>
<feature type="region of interest" description="Disordered" evidence="4">
    <location>
        <begin position="1"/>
        <end position="20"/>
    </location>
</feature>
<evidence type="ECO:0000313" key="7">
    <source>
        <dbReference type="EMBL" id="CAD8070197.1"/>
    </source>
</evidence>
<comment type="caution">
    <text evidence="7">The sequence shown here is derived from an EMBL/GenBank/DDBJ whole genome shotgun (WGS) entry which is preliminary data.</text>
</comment>
<accession>A0A8S1LR14</accession>
<dbReference type="CDD" id="cd04867">
    <property type="entry name" value="TGS_YchF_OLA1"/>
    <property type="match status" value="1"/>
</dbReference>
<keyword evidence="8" id="KW-1185">Reference proteome</keyword>
<dbReference type="FunFam" id="3.10.20.30:FF:000001">
    <property type="entry name" value="Ribosome-binding ATPase YchF"/>
    <property type="match status" value="1"/>
</dbReference>
<proteinExistence type="inferred from homology"/>